<dbReference type="RefSeq" id="WP_164692344.1">
    <property type="nucleotide sequence ID" value="NZ_JAAIKB010000001.1"/>
</dbReference>
<comment type="caution">
    <text evidence="2">The sequence shown here is derived from an EMBL/GenBank/DDBJ whole genome shotgun (WGS) entry which is preliminary data.</text>
</comment>
<evidence type="ECO:0000313" key="2">
    <source>
        <dbReference type="EMBL" id="NGM18445.1"/>
    </source>
</evidence>
<dbReference type="SUPFAM" id="SSF51182">
    <property type="entry name" value="RmlC-like cupins"/>
    <property type="match status" value="1"/>
</dbReference>
<protein>
    <submittedName>
        <fullName evidence="2">Cupin domain-containing protein</fullName>
    </submittedName>
</protein>
<reference evidence="2 3" key="1">
    <citation type="submission" date="2020-03" db="EMBL/GenBank/DDBJ databases">
        <title>Roseomonas stagni sp. nov., isolated from pond water in Japan.</title>
        <authorList>
            <person name="Furuhata K."/>
            <person name="Miyamoto H."/>
            <person name="Goto K."/>
        </authorList>
    </citation>
    <scope>NUCLEOTIDE SEQUENCE [LARGE SCALE GENOMIC DNA]</scope>
    <source>
        <strain evidence="2 3">PeD5</strain>
    </source>
</reference>
<dbReference type="EMBL" id="JAAIKB010000001">
    <property type="protein sequence ID" value="NGM18445.1"/>
    <property type="molecule type" value="Genomic_DNA"/>
</dbReference>
<sequence length="144" mass="15513">METTKPARVVRIGGLTLTFLVDETDGAGEMIVFEFAVEPRARVPAPHFHQAVDEAVYGLSGTLTTTIDGTSRELRPGDVAFIPRGAVHHHENRHDEPAKALVVLTPGSIGRRYFEEMAEAVAGPGKPDPARIAGIMERHGLIPA</sequence>
<dbReference type="InterPro" id="IPR011051">
    <property type="entry name" value="RmlC_Cupin_sf"/>
</dbReference>
<evidence type="ECO:0000259" key="1">
    <source>
        <dbReference type="Pfam" id="PF07883"/>
    </source>
</evidence>
<dbReference type="InterPro" id="IPR053146">
    <property type="entry name" value="QDO-like"/>
</dbReference>
<dbReference type="Proteomes" id="UP000475385">
    <property type="component" value="Unassembled WGS sequence"/>
</dbReference>
<dbReference type="PANTHER" id="PTHR36440:SF1">
    <property type="entry name" value="PUTATIVE (AFU_ORTHOLOGUE AFUA_8G07350)-RELATED"/>
    <property type="match status" value="1"/>
</dbReference>
<keyword evidence="3" id="KW-1185">Reference proteome</keyword>
<dbReference type="Gene3D" id="2.60.120.10">
    <property type="entry name" value="Jelly Rolls"/>
    <property type="match status" value="1"/>
</dbReference>
<dbReference type="InterPro" id="IPR013096">
    <property type="entry name" value="Cupin_2"/>
</dbReference>
<feature type="domain" description="Cupin type-2" evidence="1">
    <location>
        <begin position="34"/>
        <end position="103"/>
    </location>
</feature>
<evidence type="ECO:0000313" key="3">
    <source>
        <dbReference type="Proteomes" id="UP000475385"/>
    </source>
</evidence>
<name>A0A6M1LDS9_9PROT</name>
<dbReference type="Pfam" id="PF07883">
    <property type="entry name" value="Cupin_2"/>
    <property type="match status" value="1"/>
</dbReference>
<gene>
    <name evidence="2" type="ORF">G3576_00350</name>
</gene>
<organism evidence="2 3">
    <name type="scientific">Falsiroseomonas algicola</name>
    <dbReference type="NCBI Taxonomy" id="2716930"/>
    <lineage>
        <taxon>Bacteria</taxon>
        <taxon>Pseudomonadati</taxon>
        <taxon>Pseudomonadota</taxon>
        <taxon>Alphaproteobacteria</taxon>
        <taxon>Acetobacterales</taxon>
        <taxon>Roseomonadaceae</taxon>
        <taxon>Falsiroseomonas</taxon>
    </lineage>
</organism>
<dbReference type="AlphaFoldDB" id="A0A6M1LDS9"/>
<dbReference type="PANTHER" id="PTHR36440">
    <property type="entry name" value="PUTATIVE (AFU_ORTHOLOGUE AFUA_8G07350)-RELATED"/>
    <property type="match status" value="1"/>
</dbReference>
<proteinExistence type="predicted"/>
<accession>A0A6M1LDS9</accession>
<dbReference type="InterPro" id="IPR014710">
    <property type="entry name" value="RmlC-like_jellyroll"/>
</dbReference>